<accession>I1XGM8</accession>
<dbReference type="PATRIC" id="fig|754476.3.peg.691"/>
<evidence type="ECO:0000313" key="2">
    <source>
        <dbReference type="EMBL" id="AFI83547.1"/>
    </source>
</evidence>
<dbReference type="AlphaFoldDB" id="I1XGM8"/>
<keyword evidence="1" id="KW-0812">Transmembrane</keyword>
<name>I1XGM8_METNJ</name>
<reference evidence="2 3" key="2">
    <citation type="journal article" date="2013" name="Int. J. Syst. Evol. Microbiol.">
        <title>Methylophaga nitratireducenticrescens sp. nov. and Methylophaga frappieri sp. nov., isolated from the biofilm of the methanol-fed denitrification system treating the seawater at the Montreal Biodome.</title>
        <authorList>
            <person name="Villeneuve C."/>
            <person name="Martineau C."/>
            <person name="Mauffrey F."/>
            <person name="Villemur R."/>
        </authorList>
    </citation>
    <scope>NUCLEOTIDE SEQUENCE [LARGE SCALE GENOMIC DNA]</scope>
    <source>
        <strain evidence="2 3">JAM1</strain>
    </source>
</reference>
<reference evidence="2 3" key="1">
    <citation type="journal article" date="2012" name="J. Bacteriol.">
        <title>Complete genome sequences of Methylophaga sp. strain JAM1 and Methylophaga sp. strain JAM7.</title>
        <authorList>
            <person name="Villeneuve C."/>
            <person name="Martineau C."/>
            <person name="Mauffrey F."/>
            <person name="Villemur R."/>
        </authorList>
    </citation>
    <scope>NUCLEOTIDE SEQUENCE [LARGE SCALE GENOMIC DNA]</scope>
    <source>
        <strain evidence="2 3">JAM1</strain>
    </source>
</reference>
<feature type="transmembrane region" description="Helical" evidence="1">
    <location>
        <begin position="68"/>
        <end position="88"/>
    </location>
</feature>
<keyword evidence="1" id="KW-0472">Membrane</keyword>
<evidence type="ECO:0000256" key="1">
    <source>
        <dbReference type="SAM" id="Phobius"/>
    </source>
</evidence>
<organism evidence="2 3">
    <name type="scientific">Methylophaga nitratireducenticrescens</name>
    <dbReference type="NCBI Taxonomy" id="754476"/>
    <lineage>
        <taxon>Bacteria</taxon>
        <taxon>Pseudomonadati</taxon>
        <taxon>Pseudomonadota</taxon>
        <taxon>Gammaproteobacteria</taxon>
        <taxon>Thiotrichales</taxon>
        <taxon>Piscirickettsiaceae</taxon>
        <taxon>Methylophaga</taxon>
    </lineage>
</organism>
<dbReference type="RefSeq" id="WP_014705922.1">
    <property type="nucleotide sequence ID" value="NC_017857.3"/>
</dbReference>
<keyword evidence="3" id="KW-1185">Reference proteome</keyword>
<dbReference type="Proteomes" id="UP000009144">
    <property type="component" value="Chromosome"/>
</dbReference>
<sequence length="117" mass="13215">MLIALMILLVGLALYWPIKIHARNSGQTLLKSAITDPASIGLAGFVLAGAAIMLTAPFWPSFELHRSGLLMFTLGCGFSFLFSFAVIYDDIQDRKQEKRPYRSMYKRLQTMRKSKQL</sequence>
<gene>
    <name evidence="2" type="ordered locus">Q7A_701</name>
</gene>
<keyword evidence="1" id="KW-1133">Transmembrane helix</keyword>
<proteinExistence type="predicted"/>
<dbReference type="EMBL" id="CP003390">
    <property type="protein sequence ID" value="AFI83547.1"/>
    <property type="molecule type" value="Genomic_DNA"/>
</dbReference>
<dbReference type="KEGG" id="mej:Q7A_701"/>
<feature type="transmembrane region" description="Helical" evidence="1">
    <location>
        <begin position="38"/>
        <end position="56"/>
    </location>
</feature>
<dbReference type="HOGENOM" id="CLU_2082042_0_0_6"/>
<protein>
    <submittedName>
        <fullName evidence="2">Uncharacterized protein</fullName>
    </submittedName>
</protein>
<evidence type="ECO:0000313" key="3">
    <source>
        <dbReference type="Proteomes" id="UP000009144"/>
    </source>
</evidence>